<sequence>MPPTPSSRHLEHHPASFVGTDRGHHYGRDHPSLSNIRVAAPPYRSSPSLDGRPSIGSSFGSVTYDSPLGPTPSHLSQPFASPDFDHASVILIEKCIKKKSSPEPETECIHSVDANDIADDEDFLEDETEVIKVDSLHDLNPELGSLEPLDLDTLIHPDPNLIKDIPLDKVCMDDINLIPKEADLTLSTLKLNSKDSDLIVSPTKETSNNSDLILNNPDEDNFDLESVLPDWAYHITPPTDWNENISPRFHVVPTSNLDTLPRLLSPIPAGDSWGYVIMVESDDPSSYHTPDSYILPATSSSFPIKDHLSPSWLTLLDYTTATGRLSMTLVETSYRNALVAKDIPIAEKVDIVLSDDINSTKEGERRRYLIRWRGKPESDDTWSEREELQRIDPDA</sequence>
<dbReference type="EMBL" id="JANQDX010000012">
    <property type="protein sequence ID" value="KAL0914713.1"/>
    <property type="molecule type" value="Genomic_DNA"/>
</dbReference>
<dbReference type="PROSITE" id="PS50013">
    <property type="entry name" value="CHROMO_2"/>
    <property type="match status" value="1"/>
</dbReference>
<dbReference type="SUPFAM" id="SSF54160">
    <property type="entry name" value="Chromo domain-like"/>
    <property type="match status" value="1"/>
</dbReference>
<feature type="compositionally biased region" description="Basic and acidic residues" evidence="1">
    <location>
        <begin position="21"/>
        <end position="31"/>
    </location>
</feature>
<dbReference type="InterPro" id="IPR023780">
    <property type="entry name" value="Chromo_domain"/>
</dbReference>
<accession>A0ABD0UX80</accession>
<feature type="region of interest" description="Disordered" evidence="1">
    <location>
        <begin position="1"/>
        <end position="80"/>
    </location>
</feature>
<evidence type="ECO:0000313" key="3">
    <source>
        <dbReference type="EMBL" id="KAL0914713.1"/>
    </source>
</evidence>
<protein>
    <recommendedName>
        <fullName evidence="2">Chromo domain-containing protein</fullName>
    </recommendedName>
</protein>
<name>A0ABD0UX80_DENTH</name>
<comment type="caution">
    <text evidence="3">The sequence shown here is derived from an EMBL/GenBank/DDBJ whole genome shotgun (WGS) entry which is preliminary data.</text>
</comment>
<gene>
    <name evidence="3" type="ORF">M5K25_015085</name>
</gene>
<feature type="domain" description="Chromo" evidence="2">
    <location>
        <begin position="347"/>
        <end position="395"/>
    </location>
</feature>
<feature type="region of interest" description="Disordered" evidence="1">
    <location>
        <begin position="376"/>
        <end position="395"/>
    </location>
</feature>
<dbReference type="InterPro" id="IPR016197">
    <property type="entry name" value="Chromo-like_dom_sf"/>
</dbReference>
<dbReference type="Proteomes" id="UP001552299">
    <property type="component" value="Unassembled WGS sequence"/>
</dbReference>
<feature type="compositionally biased region" description="Polar residues" evidence="1">
    <location>
        <begin position="55"/>
        <end position="64"/>
    </location>
</feature>
<dbReference type="InterPro" id="IPR000953">
    <property type="entry name" value="Chromo/chromo_shadow_dom"/>
</dbReference>
<evidence type="ECO:0000256" key="1">
    <source>
        <dbReference type="SAM" id="MobiDB-lite"/>
    </source>
</evidence>
<dbReference type="Pfam" id="PF00385">
    <property type="entry name" value="Chromo"/>
    <property type="match status" value="1"/>
</dbReference>
<dbReference type="Gene3D" id="2.40.50.40">
    <property type="match status" value="1"/>
</dbReference>
<dbReference type="AlphaFoldDB" id="A0ABD0UX80"/>
<evidence type="ECO:0000259" key="2">
    <source>
        <dbReference type="PROSITE" id="PS50013"/>
    </source>
</evidence>
<reference evidence="3 4" key="1">
    <citation type="journal article" date="2024" name="Plant Biotechnol. J.">
        <title>Dendrobium thyrsiflorum genome and its molecular insights into genes involved in important horticultural traits.</title>
        <authorList>
            <person name="Chen B."/>
            <person name="Wang J.Y."/>
            <person name="Zheng P.J."/>
            <person name="Li K.L."/>
            <person name="Liang Y.M."/>
            <person name="Chen X.F."/>
            <person name="Zhang C."/>
            <person name="Zhao X."/>
            <person name="He X."/>
            <person name="Zhang G.Q."/>
            <person name="Liu Z.J."/>
            <person name="Xu Q."/>
        </authorList>
    </citation>
    <scope>NUCLEOTIDE SEQUENCE [LARGE SCALE GENOMIC DNA]</scope>
    <source>
        <strain evidence="3">GZMU011</strain>
    </source>
</reference>
<organism evidence="3 4">
    <name type="scientific">Dendrobium thyrsiflorum</name>
    <name type="common">Pinecone-like raceme dendrobium</name>
    <name type="synonym">Orchid</name>
    <dbReference type="NCBI Taxonomy" id="117978"/>
    <lineage>
        <taxon>Eukaryota</taxon>
        <taxon>Viridiplantae</taxon>
        <taxon>Streptophyta</taxon>
        <taxon>Embryophyta</taxon>
        <taxon>Tracheophyta</taxon>
        <taxon>Spermatophyta</taxon>
        <taxon>Magnoliopsida</taxon>
        <taxon>Liliopsida</taxon>
        <taxon>Asparagales</taxon>
        <taxon>Orchidaceae</taxon>
        <taxon>Epidendroideae</taxon>
        <taxon>Malaxideae</taxon>
        <taxon>Dendrobiinae</taxon>
        <taxon>Dendrobium</taxon>
    </lineage>
</organism>
<keyword evidence="4" id="KW-1185">Reference proteome</keyword>
<evidence type="ECO:0000313" key="4">
    <source>
        <dbReference type="Proteomes" id="UP001552299"/>
    </source>
</evidence>
<proteinExistence type="predicted"/>